<reference evidence="2" key="1">
    <citation type="submission" date="2016-06" db="EMBL/GenBank/DDBJ databases">
        <authorList>
            <person name="Cuomo C."/>
            <person name="Litvintseva A."/>
            <person name="Heitman J."/>
            <person name="Chen Y."/>
            <person name="Sun S."/>
            <person name="Springer D."/>
            <person name="Dromer F."/>
            <person name="Young S."/>
            <person name="Zeng Q."/>
            <person name="Chapman S."/>
            <person name="Gujja S."/>
            <person name="Saif S."/>
            <person name="Birren B."/>
        </authorList>
    </citation>
    <scope>NUCLEOTIDE SEQUENCE</scope>
    <source>
        <strain evidence="2">CBS 7841</strain>
    </source>
</reference>
<proteinExistence type="predicted"/>
<name>A0AAJ8M1W7_9TREE</name>
<protein>
    <submittedName>
        <fullName evidence="2">Uncharacterized protein</fullName>
    </submittedName>
</protein>
<feature type="chain" id="PRO_5042572805" evidence="1">
    <location>
        <begin position="20"/>
        <end position="280"/>
    </location>
</feature>
<dbReference type="Proteomes" id="UP000094043">
    <property type="component" value="Chromosome 4"/>
</dbReference>
<keyword evidence="1" id="KW-0732">Signal</keyword>
<reference evidence="2" key="3">
    <citation type="submission" date="2024-01" db="EMBL/GenBank/DDBJ databases">
        <authorList>
            <person name="Coelho M.A."/>
            <person name="David-Palma M."/>
            <person name="Shea T."/>
            <person name="Sun S."/>
            <person name="Cuomo C.A."/>
            <person name="Heitman J."/>
        </authorList>
    </citation>
    <scope>NUCLEOTIDE SEQUENCE</scope>
    <source>
        <strain evidence="2">CBS 7841</strain>
    </source>
</reference>
<dbReference type="RefSeq" id="XP_066069213.1">
    <property type="nucleotide sequence ID" value="XM_066213116.1"/>
</dbReference>
<evidence type="ECO:0000313" key="2">
    <source>
        <dbReference type="EMBL" id="WVN88513.1"/>
    </source>
</evidence>
<feature type="signal peptide" evidence="1">
    <location>
        <begin position="1"/>
        <end position="19"/>
    </location>
</feature>
<sequence length="280" mass="30114">MVQFTTIVAMVGVPMLVMASPLEKKATDATTTYTHTSMPSDFTRPTSGPLYDPLSGLTCLGIATHGGADWFTTTLCALLGANPAKVNASIHLDEGTYNNAESVTFSVHDLDGKANPVPVSFLNGGGAGIVNSGSSAWFAGGFRSAVVSTGGSGVVDGQLFQRVGSSDDKLVAAGEWGFKYLTGVDAEKEDVAKDGNNWDDWMDKAYKNPVIILTNDKTTAKGLEPNQYYTVYLTKNEDKTISLWQSTNPSDLLNVFIKVDSKELKENTRYLYHLKGWAAF</sequence>
<dbReference type="GeneID" id="91087934"/>
<gene>
    <name evidence="2" type="ORF">L203_103724</name>
</gene>
<reference evidence="2" key="2">
    <citation type="journal article" date="2022" name="Elife">
        <title>Obligate sexual reproduction of a homothallic fungus closely related to the Cryptococcus pathogenic species complex.</title>
        <authorList>
            <person name="Passer A.R."/>
            <person name="Clancey S.A."/>
            <person name="Shea T."/>
            <person name="David-Palma M."/>
            <person name="Averette A.F."/>
            <person name="Boekhout T."/>
            <person name="Porcel B.M."/>
            <person name="Nowrousian M."/>
            <person name="Cuomo C.A."/>
            <person name="Sun S."/>
            <person name="Heitman J."/>
            <person name="Coelho M.A."/>
        </authorList>
    </citation>
    <scope>NUCLEOTIDE SEQUENCE</scope>
    <source>
        <strain evidence="2">CBS 7841</strain>
    </source>
</reference>
<keyword evidence="3" id="KW-1185">Reference proteome</keyword>
<dbReference type="AlphaFoldDB" id="A0AAJ8M1W7"/>
<dbReference type="KEGG" id="cdep:91087934"/>
<dbReference type="EMBL" id="CP143787">
    <property type="protein sequence ID" value="WVN88513.1"/>
    <property type="molecule type" value="Genomic_DNA"/>
</dbReference>
<evidence type="ECO:0000313" key="3">
    <source>
        <dbReference type="Proteomes" id="UP000094043"/>
    </source>
</evidence>
<organism evidence="2 3">
    <name type="scientific">Cryptococcus depauperatus CBS 7841</name>
    <dbReference type="NCBI Taxonomy" id="1295531"/>
    <lineage>
        <taxon>Eukaryota</taxon>
        <taxon>Fungi</taxon>
        <taxon>Dikarya</taxon>
        <taxon>Basidiomycota</taxon>
        <taxon>Agaricomycotina</taxon>
        <taxon>Tremellomycetes</taxon>
        <taxon>Tremellales</taxon>
        <taxon>Cryptococcaceae</taxon>
        <taxon>Cryptococcus</taxon>
    </lineage>
</organism>
<accession>A0AAJ8M1W7</accession>
<evidence type="ECO:0000256" key="1">
    <source>
        <dbReference type="SAM" id="SignalP"/>
    </source>
</evidence>